<protein>
    <submittedName>
        <fullName evidence="3">Uncharacterized protein</fullName>
    </submittedName>
</protein>
<evidence type="ECO:0000256" key="1">
    <source>
        <dbReference type="SAM" id="MobiDB-lite"/>
    </source>
</evidence>
<comment type="caution">
    <text evidence="3">The sequence shown here is derived from an EMBL/GenBank/DDBJ whole genome shotgun (WGS) entry which is preliminary data.</text>
</comment>
<name>A0AAD9JU93_RIDPI</name>
<accession>A0AAD9JU93</accession>
<evidence type="ECO:0000313" key="4">
    <source>
        <dbReference type="Proteomes" id="UP001209878"/>
    </source>
</evidence>
<dbReference type="AlphaFoldDB" id="A0AAD9JU93"/>
<organism evidence="3 4">
    <name type="scientific">Ridgeia piscesae</name>
    <name type="common">Tubeworm</name>
    <dbReference type="NCBI Taxonomy" id="27915"/>
    <lineage>
        <taxon>Eukaryota</taxon>
        <taxon>Metazoa</taxon>
        <taxon>Spiralia</taxon>
        <taxon>Lophotrochozoa</taxon>
        <taxon>Annelida</taxon>
        <taxon>Polychaeta</taxon>
        <taxon>Sedentaria</taxon>
        <taxon>Canalipalpata</taxon>
        <taxon>Sabellida</taxon>
        <taxon>Siboglinidae</taxon>
        <taxon>Ridgeia</taxon>
    </lineage>
</organism>
<feature type="region of interest" description="Disordered" evidence="1">
    <location>
        <begin position="1"/>
        <end position="32"/>
    </location>
</feature>
<keyword evidence="2" id="KW-0472">Membrane</keyword>
<dbReference type="EMBL" id="JAODUO010001712">
    <property type="protein sequence ID" value="KAK2159499.1"/>
    <property type="molecule type" value="Genomic_DNA"/>
</dbReference>
<keyword evidence="2" id="KW-1133">Transmembrane helix</keyword>
<gene>
    <name evidence="3" type="ORF">NP493_1714g00001</name>
</gene>
<keyword evidence="4" id="KW-1185">Reference proteome</keyword>
<evidence type="ECO:0000256" key="2">
    <source>
        <dbReference type="SAM" id="Phobius"/>
    </source>
</evidence>
<feature type="transmembrane region" description="Helical" evidence="2">
    <location>
        <begin position="57"/>
        <end position="80"/>
    </location>
</feature>
<sequence length="87" mass="9961">MLHPLRYKLNKNPPPPPPPSPPPHPPPPPPPSLPPPLPPLLFPPLSLRHTISIPFSLFFFPLFFCSSTPPFLHVFARFFWYPFSHSH</sequence>
<reference evidence="3" key="1">
    <citation type="journal article" date="2023" name="Mol. Biol. Evol.">
        <title>Third-Generation Sequencing Reveals the Adaptive Role of the Epigenome in Three Deep-Sea Polychaetes.</title>
        <authorList>
            <person name="Perez M."/>
            <person name="Aroh O."/>
            <person name="Sun Y."/>
            <person name="Lan Y."/>
            <person name="Juniper S.K."/>
            <person name="Young C.R."/>
            <person name="Angers B."/>
            <person name="Qian P.Y."/>
        </authorList>
    </citation>
    <scope>NUCLEOTIDE SEQUENCE</scope>
    <source>
        <strain evidence="3">R07B-5</strain>
    </source>
</reference>
<proteinExistence type="predicted"/>
<evidence type="ECO:0000313" key="3">
    <source>
        <dbReference type="EMBL" id="KAK2159499.1"/>
    </source>
</evidence>
<keyword evidence="2" id="KW-0812">Transmembrane</keyword>
<dbReference type="Proteomes" id="UP001209878">
    <property type="component" value="Unassembled WGS sequence"/>
</dbReference>
<feature type="compositionally biased region" description="Pro residues" evidence="1">
    <location>
        <begin position="12"/>
        <end position="32"/>
    </location>
</feature>